<reference evidence="2" key="1">
    <citation type="journal article" date="2023" name="G3 (Bethesda)">
        <title>Genome assembly and association tests identify interacting loci associated with vigor, precocity, and sex in interspecific pistachio rootstocks.</title>
        <authorList>
            <person name="Palmer W."/>
            <person name="Jacygrad E."/>
            <person name="Sagayaradj S."/>
            <person name="Cavanaugh K."/>
            <person name="Han R."/>
            <person name="Bertier L."/>
            <person name="Beede B."/>
            <person name="Kafkas S."/>
            <person name="Golino D."/>
            <person name="Preece J."/>
            <person name="Michelmore R."/>
        </authorList>
    </citation>
    <scope>NUCLEOTIDE SEQUENCE [LARGE SCALE GENOMIC DNA]</scope>
</reference>
<accession>A0ACC1B5J1</accession>
<gene>
    <name evidence="1" type="ORF">Patl1_14929</name>
</gene>
<keyword evidence="2" id="KW-1185">Reference proteome</keyword>
<dbReference type="Proteomes" id="UP001164250">
    <property type="component" value="Chromosome 6"/>
</dbReference>
<evidence type="ECO:0000313" key="2">
    <source>
        <dbReference type="Proteomes" id="UP001164250"/>
    </source>
</evidence>
<name>A0ACC1B5J1_9ROSI</name>
<sequence length="38" mass="4410">MVKCKQNCIHSFGIDIYTKVSSTHGKNLKNHYCTRILK</sequence>
<proteinExistence type="predicted"/>
<dbReference type="EMBL" id="CM047902">
    <property type="protein sequence ID" value="KAJ0094173.1"/>
    <property type="molecule type" value="Genomic_DNA"/>
</dbReference>
<protein>
    <submittedName>
        <fullName evidence="1">Uncharacterized protein</fullName>
    </submittedName>
</protein>
<organism evidence="1 2">
    <name type="scientific">Pistacia atlantica</name>
    <dbReference type="NCBI Taxonomy" id="434234"/>
    <lineage>
        <taxon>Eukaryota</taxon>
        <taxon>Viridiplantae</taxon>
        <taxon>Streptophyta</taxon>
        <taxon>Embryophyta</taxon>
        <taxon>Tracheophyta</taxon>
        <taxon>Spermatophyta</taxon>
        <taxon>Magnoliopsida</taxon>
        <taxon>eudicotyledons</taxon>
        <taxon>Gunneridae</taxon>
        <taxon>Pentapetalae</taxon>
        <taxon>rosids</taxon>
        <taxon>malvids</taxon>
        <taxon>Sapindales</taxon>
        <taxon>Anacardiaceae</taxon>
        <taxon>Pistacia</taxon>
    </lineage>
</organism>
<evidence type="ECO:0000313" key="1">
    <source>
        <dbReference type="EMBL" id="KAJ0094173.1"/>
    </source>
</evidence>
<comment type="caution">
    <text evidence="1">The sequence shown here is derived from an EMBL/GenBank/DDBJ whole genome shotgun (WGS) entry which is preliminary data.</text>
</comment>